<accession>A0AA36GUJ1</accession>
<dbReference type="EMBL" id="CATQJL010000223">
    <property type="protein sequence ID" value="CAJ0598391.1"/>
    <property type="molecule type" value="Genomic_DNA"/>
</dbReference>
<protein>
    <submittedName>
        <fullName evidence="1">Uncharacterized protein</fullName>
    </submittedName>
</protein>
<organism evidence="1 2">
    <name type="scientific">Cylicocyclus nassatus</name>
    <name type="common">Nematode worm</name>
    <dbReference type="NCBI Taxonomy" id="53992"/>
    <lineage>
        <taxon>Eukaryota</taxon>
        <taxon>Metazoa</taxon>
        <taxon>Ecdysozoa</taxon>
        <taxon>Nematoda</taxon>
        <taxon>Chromadorea</taxon>
        <taxon>Rhabditida</taxon>
        <taxon>Rhabditina</taxon>
        <taxon>Rhabditomorpha</taxon>
        <taxon>Strongyloidea</taxon>
        <taxon>Strongylidae</taxon>
        <taxon>Cylicocyclus</taxon>
    </lineage>
</organism>
<reference evidence="1" key="1">
    <citation type="submission" date="2023-07" db="EMBL/GenBank/DDBJ databases">
        <authorList>
            <consortium name="CYATHOMIX"/>
        </authorList>
    </citation>
    <scope>NUCLEOTIDE SEQUENCE</scope>
    <source>
        <strain evidence="1">N/A</strain>
    </source>
</reference>
<comment type="caution">
    <text evidence="1">The sequence shown here is derived from an EMBL/GenBank/DDBJ whole genome shotgun (WGS) entry which is preliminary data.</text>
</comment>
<name>A0AA36GUJ1_CYLNA</name>
<proteinExistence type="predicted"/>
<keyword evidence="2" id="KW-1185">Reference proteome</keyword>
<dbReference type="Proteomes" id="UP001176961">
    <property type="component" value="Unassembled WGS sequence"/>
</dbReference>
<dbReference type="AlphaFoldDB" id="A0AA36GUJ1"/>
<gene>
    <name evidence="1" type="ORF">CYNAS_LOCUS10374</name>
</gene>
<evidence type="ECO:0000313" key="2">
    <source>
        <dbReference type="Proteomes" id="UP001176961"/>
    </source>
</evidence>
<sequence>MTRLHISAARAIKKKYFSVRFFKLVGKRDQVQSSDCPAQVCEKEQNIDADNCLLPVLENVPSSDLRERRKQRRRPLLSSYLSHVKVMPTILEEDESEATLSFPANYAFLGESRSHSALRCCYLYQPTPVL</sequence>
<evidence type="ECO:0000313" key="1">
    <source>
        <dbReference type="EMBL" id="CAJ0598391.1"/>
    </source>
</evidence>